<evidence type="ECO:0000313" key="2">
    <source>
        <dbReference type="Proteomes" id="UP000016930"/>
    </source>
</evidence>
<protein>
    <submittedName>
        <fullName evidence="1">Uncharacterized protein</fullName>
    </submittedName>
</protein>
<accession>M2QLJ5</accession>
<evidence type="ECO:0000313" key="1">
    <source>
        <dbReference type="EMBL" id="EMD37893.1"/>
    </source>
</evidence>
<dbReference type="HOGENOM" id="CLU_1992358_0_0_1"/>
<keyword evidence="2" id="KW-1185">Reference proteome</keyword>
<dbReference type="EMBL" id="KB445796">
    <property type="protein sequence ID" value="EMD37893.1"/>
    <property type="molecule type" value="Genomic_DNA"/>
</dbReference>
<dbReference type="AlphaFoldDB" id="M2QLJ5"/>
<proteinExistence type="predicted"/>
<gene>
    <name evidence="1" type="ORF">CERSUDRAFT_73682</name>
</gene>
<organism evidence="1 2">
    <name type="scientific">Ceriporiopsis subvermispora (strain B)</name>
    <name type="common">White-rot fungus</name>
    <name type="synonym">Gelatoporia subvermispora</name>
    <dbReference type="NCBI Taxonomy" id="914234"/>
    <lineage>
        <taxon>Eukaryota</taxon>
        <taxon>Fungi</taxon>
        <taxon>Dikarya</taxon>
        <taxon>Basidiomycota</taxon>
        <taxon>Agaricomycotina</taxon>
        <taxon>Agaricomycetes</taxon>
        <taxon>Polyporales</taxon>
        <taxon>Gelatoporiaceae</taxon>
        <taxon>Gelatoporia</taxon>
    </lineage>
</organism>
<name>M2QLJ5_CERS8</name>
<sequence>MPYGARLLCRCGMLAGARARSEDMAISGSSRGRRKGMRTVEIMATHTHAALAVTGNLVDTPGRALVVTPQRIAGTGGAATATSRGLLLGRGPAQLVKWAGAGWAEQFGTISKIKQHDPDVQLVAV</sequence>
<dbReference type="Proteomes" id="UP000016930">
    <property type="component" value="Unassembled WGS sequence"/>
</dbReference>
<reference evidence="1 2" key="1">
    <citation type="journal article" date="2012" name="Proc. Natl. Acad. Sci. U.S.A.">
        <title>Comparative genomics of Ceriporiopsis subvermispora and Phanerochaete chrysosporium provide insight into selective ligninolysis.</title>
        <authorList>
            <person name="Fernandez-Fueyo E."/>
            <person name="Ruiz-Duenas F.J."/>
            <person name="Ferreira P."/>
            <person name="Floudas D."/>
            <person name="Hibbett D.S."/>
            <person name="Canessa P."/>
            <person name="Larrondo L.F."/>
            <person name="James T.Y."/>
            <person name="Seelenfreund D."/>
            <person name="Lobos S."/>
            <person name="Polanco R."/>
            <person name="Tello M."/>
            <person name="Honda Y."/>
            <person name="Watanabe T."/>
            <person name="Watanabe T."/>
            <person name="Ryu J.S."/>
            <person name="Kubicek C.P."/>
            <person name="Schmoll M."/>
            <person name="Gaskell J."/>
            <person name="Hammel K.E."/>
            <person name="St John F.J."/>
            <person name="Vanden Wymelenberg A."/>
            <person name="Sabat G."/>
            <person name="Splinter BonDurant S."/>
            <person name="Syed K."/>
            <person name="Yadav J.S."/>
            <person name="Doddapaneni H."/>
            <person name="Subramanian V."/>
            <person name="Lavin J.L."/>
            <person name="Oguiza J.A."/>
            <person name="Perez G."/>
            <person name="Pisabarro A.G."/>
            <person name="Ramirez L."/>
            <person name="Santoyo F."/>
            <person name="Master E."/>
            <person name="Coutinho P.M."/>
            <person name="Henrissat B."/>
            <person name="Lombard V."/>
            <person name="Magnuson J.K."/>
            <person name="Kuees U."/>
            <person name="Hori C."/>
            <person name="Igarashi K."/>
            <person name="Samejima M."/>
            <person name="Held B.W."/>
            <person name="Barry K.W."/>
            <person name="LaButti K.M."/>
            <person name="Lapidus A."/>
            <person name="Lindquist E.A."/>
            <person name="Lucas S.M."/>
            <person name="Riley R."/>
            <person name="Salamov A.A."/>
            <person name="Hoffmeister D."/>
            <person name="Schwenk D."/>
            <person name="Hadar Y."/>
            <person name="Yarden O."/>
            <person name="de Vries R.P."/>
            <person name="Wiebenga A."/>
            <person name="Stenlid J."/>
            <person name="Eastwood D."/>
            <person name="Grigoriev I.V."/>
            <person name="Berka R.M."/>
            <person name="Blanchette R.A."/>
            <person name="Kersten P."/>
            <person name="Martinez A.T."/>
            <person name="Vicuna R."/>
            <person name="Cullen D."/>
        </authorList>
    </citation>
    <scope>NUCLEOTIDE SEQUENCE [LARGE SCALE GENOMIC DNA]</scope>
    <source>
        <strain evidence="1 2">B</strain>
    </source>
</reference>